<name>A0A6C0E2K7_9ZZZZ</name>
<protein>
    <submittedName>
        <fullName evidence="2">Uncharacterized protein</fullName>
    </submittedName>
</protein>
<feature type="region of interest" description="Disordered" evidence="1">
    <location>
        <begin position="164"/>
        <end position="185"/>
    </location>
</feature>
<dbReference type="EMBL" id="MN739730">
    <property type="protein sequence ID" value="QHT23346.1"/>
    <property type="molecule type" value="Genomic_DNA"/>
</dbReference>
<accession>A0A6C0E2K7</accession>
<proteinExistence type="predicted"/>
<reference evidence="2" key="1">
    <citation type="journal article" date="2020" name="Nature">
        <title>Giant virus diversity and host interactions through global metagenomics.</title>
        <authorList>
            <person name="Schulz F."/>
            <person name="Roux S."/>
            <person name="Paez-Espino D."/>
            <person name="Jungbluth S."/>
            <person name="Walsh D.A."/>
            <person name="Denef V.J."/>
            <person name="McMahon K.D."/>
            <person name="Konstantinidis K.T."/>
            <person name="Eloe-Fadrosh E.A."/>
            <person name="Kyrpides N.C."/>
            <person name="Woyke T."/>
        </authorList>
    </citation>
    <scope>NUCLEOTIDE SEQUENCE</scope>
    <source>
        <strain evidence="2">GVMAG-M-3300023179-116</strain>
    </source>
</reference>
<evidence type="ECO:0000256" key="1">
    <source>
        <dbReference type="SAM" id="MobiDB-lite"/>
    </source>
</evidence>
<evidence type="ECO:0000313" key="2">
    <source>
        <dbReference type="EMBL" id="QHT23346.1"/>
    </source>
</evidence>
<organism evidence="2">
    <name type="scientific">viral metagenome</name>
    <dbReference type="NCBI Taxonomy" id="1070528"/>
    <lineage>
        <taxon>unclassified sequences</taxon>
        <taxon>metagenomes</taxon>
        <taxon>organismal metagenomes</taxon>
    </lineage>
</organism>
<dbReference type="AlphaFoldDB" id="A0A6C0E2K7"/>
<sequence>MSIGLNNPISGSYTSNYGMFMYPQSRNPKSPYLGGPIKGFIPPPVQDLDNNDLYAQTRFTLTNAWNTKGANKWNTKAKTIQTPFRAVTNSGDLLCREYYTCGGPCQTFQSRPGLSGLKQRFGAIQYMCDGTGVPPAACNGKYVYDSSNYTTYLKQKAVNSNYNDYSHGGDESSASQSAWRRSRRQ</sequence>